<dbReference type="Proteomes" id="UP000826271">
    <property type="component" value="Unassembled WGS sequence"/>
</dbReference>
<dbReference type="PANTHER" id="PTHR34054">
    <property type="entry name" value="EXPRESSED PROTEIN"/>
    <property type="match status" value="1"/>
</dbReference>
<name>A0AAV6X8T4_9LAMI</name>
<gene>
    <name evidence="2" type="ORF">BUALT_Bualt09G0103800</name>
</gene>
<dbReference type="PANTHER" id="PTHR34054:SF4">
    <property type="entry name" value="PROTEIN, PUTATIVE-RELATED"/>
    <property type="match status" value="1"/>
</dbReference>
<reference evidence="2" key="1">
    <citation type="submission" date="2019-10" db="EMBL/GenBank/DDBJ databases">
        <authorList>
            <person name="Zhang R."/>
            <person name="Pan Y."/>
            <person name="Wang J."/>
            <person name="Ma R."/>
            <person name="Yu S."/>
        </authorList>
    </citation>
    <scope>NUCLEOTIDE SEQUENCE</scope>
    <source>
        <strain evidence="2">LA-IB0</strain>
        <tissue evidence="2">Leaf</tissue>
    </source>
</reference>
<sequence>MSGSSGDSSGLSKLSTALIVVLVISVVALFAQLLYSWWRRRVFRRQINTDQLNIYNSSSDSSFSYKELIYFFCIRSHSRIESKSVTATSTNGDRNSNRRSDIELLKLQGIFAPPRFLFTIKEEDREDLELPADKSIFFQDKEVNKIDGDSRFQKVSLEECFTAADESAVAVEIDVDDGCDTTPFSTPCASPAYFTPLASPVHKVIKG</sequence>
<protein>
    <submittedName>
        <fullName evidence="2">Uncharacterized protein</fullName>
    </submittedName>
</protein>
<feature type="transmembrane region" description="Helical" evidence="1">
    <location>
        <begin position="14"/>
        <end position="35"/>
    </location>
</feature>
<organism evidence="2 3">
    <name type="scientific">Buddleja alternifolia</name>
    <dbReference type="NCBI Taxonomy" id="168488"/>
    <lineage>
        <taxon>Eukaryota</taxon>
        <taxon>Viridiplantae</taxon>
        <taxon>Streptophyta</taxon>
        <taxon>Embryophyta</taxon>
        <taxon>Tracheophyta</taxon>
        <taxon>Spermatophyta</taxon>
        <taxon>Magnoliopsida</taxon>
        <taxon>eudicotyledons</taxon>
        <taxon>Gunneridae</taxon>
        <taxon>Pentapetalae</taxon>
        <taxon>asterids</taxon>
        <taxon>lamiids</taxon>
        <taxon>Lamiales</taxon>
        <taxon>Scrophulariaceae</taxon>
        <taxon>Buddlejeae</taxon>
        <taxon>Buddleja</taxon>
    </lineage>
</organism>
<dbReference type="InterPro" id="IPR045884">
    <property type="entry name" value="At5g59350-like"/>
</dbReference>
<dbReference type="AlphaFoldDB" id="A0AAV6X8T4"/>
<dbReference type="EMBL" id="WHWC01000009">
    <property type="protein sequence ID" value="KAG8376822.1"/>
    <property type="molecule type" value="Genomic_DNA"/>
</dbReference>
<keyword evidence="1" id="KW-0812">Transmembrane</keyword>
<proteinExistence type="predicted"/>
<keyword evidence="1" id="KW-1133">Transmembrane helix</keyword>
<keyword evidence="1" id="KW-0472">Membrane</keyword>
<comment type="caution">
    <text evidence="2">The sequence shown here is derived from an EMBL/GenBank/DDBJ whole genome shotgun (WGS) entry which is preliminary data.</text>
</comment>
<keyword evidence="3" id="KW-1185">Reference proteome</keyword>
<evidence type="ECO:0000313" key="2">
    <source>
        <dbReference type="EMBL" id="KAG8376822.1"/>
    </source>
</evidence>
<accession>A0AAV6X8T4</accession>
<evidence type="ECO:0000313" key="3">
    <source>
        <dbReference type="Proteomes" id="UP000826271"/>
    </source>
</evidence>
<evidence type="ECO:0000256" key="1">
    <source>
        <dbReference type="SAM" id="Phobius"/>
    </source>
</evidence>